<dbReference type="GO" id="GO:0003723">
    <property type="term" value="F:RNA binding"/>
    <property type="evidence" value="ECO:0007669"/>
    <property type="project" value="UniProtKB-KW"/>
</dbReference>
<dbReference type="InterPro" id="IPR014330">
    <property type="entry name" value="RNA-bd_S4-rel_YaaA"/>
</dbReference>
<dbReference type="NCBIfam" id="TIGR02988">
    <property type="entry name" value="YaaA_near_RecF"/>
    <property type="match status" value="1"/>
</dbReference>
<dbReference type="OrthoDB" id="9811532at2"/>
<dbReference type="Pfam" id="PF13275">
    <property type="entry name" value="S4_2"/>
    <property type="match status" value="1"/>
</dbReference>
<dbReference type="InterPro" id="IPR036986">
    <property type="entry name" value="S4_RNA-bd_sf"/>
</dbReference>
<proteinExistence type="predicted"/>
<accession>A0A2T4Z4T6</accession>
<keyword evidence="3" id="KW-1185">Reference proteome</keyword>
<protein>
    <submittedName>
        <fullName evidence="2">S4 domain protein YaaA</fullName>
    </submittedName>
</protein>
<dbReference type="AlphaFoldDB" id="A0A2T4Z4T6"/>
<dbReference type="SUPFAM" id="SSF55174">
    <property type="entry name" value="Alpha-L RNA-binding motif"/>
    <property type="match status" value="1"/>
</dbReference>
<evidence type="ECO:0000313" key="3">
    <source>
        <dbReference type="Proteomes" id="UP000241639"/>
    </source>
</evidence>
<sequence>MRNVRIHDDNITLGQLLKKLNLLDTGGQAKWFLQEYQVTVNGELETRRGRKLLTDDIVAIEGVGQYRLVRE</sequence>
<reference evidence="2 3" key="1">
    <citation type="submission" date="2018-04" db="EMBL/GenBank/DDBJ databases">
        <title>Genomic Encyclopedia of Archaeal and Bacterial Type Strains, Phase II (KMG-II): from individual species to whole genera.</title>
        <authorList>
            <person name="Goeker M."/>
        </authorList>
    </citation>
    <scope>NUCLEOTIDE SEQUENCE [LARGE SCALE GENOMIC DNA]</scope>
    <source>
        <strain evidence="2 3">DSM 45169</strain>
    </source>
</reference>
<dbReference type="Proteomes" id="UP000241639">
    <property type="component" value="Unassembled WGS sequence"/>
</dbReference>
<dbReference type="EMBL" id="PZZP01000002">
    <property type="protein sequence ID" value="PTM56911.1"/>
    <property type="molecule type" value="Genomic_DNA"/>
</dbReference>
<evidence type="ECO:0000313" key="2">
    <source>
        <dbReference type="EMBL" id="PTM56911.1"/>
    </source>
</evidence>
<organism evidence="2 3">
    <name type="scientific">Desmospora activa DSM 45169</name>
    <dbReference type="NCBI Taxonomy" id="1121389"/>
    <lineage>
        <taxon>Bacteria</taxon>
        <taxon>Bacillati</taxon>
        <taxon>Bacillota</taxon>
        <taxon>Bacilli</taxon>
        <taxon>Bacillales</taxon>
        <taxon>Thermoactinomycetaceae</taxon>
        <taxon>Desmospora</taxon>
    </lineage>
</organism>
<dbReference type="RefSeq" id="WP_107728197.1">
    <property type="nucleotide sequence ID" value="NZ_PZZP01000002.1"/>
</dbReference>
<dbReference type="PROSITE" id="PS50889">
    <property type="entry name" value="S4"/>
    <property type="match status" value="1"/>
</dbReference>
<keyword evidence="1" id="KW-0694">RNA-binding</keyword>
<dbReference type="Gene3D" id="3.10.290.10">
    <property type="entry name" value="RNA-binding S4 domain"/>
    <property type="match status" value="1"/>
</dbReference>
<comment type="caution">
    <text evidence="2">The sequence shown here is derived from an EMBL/GenBank/DDBJ whole genome shotgun (WGS) entry which is preliminary data.</text>
</comment>
<gene>
    <name evidence="2" type="ORF">C8J48_3239</name>
</gene>
<evidence type="ECO:0000256" key="1">
    <source>
        <dbReference type="PROSITE-ProRule" id="PRU00182"/>
    </source>
</evidence>
<name>A0A2T4Z4T6_9BACL</name>